<gene>
    <name evidence="2" type="ORF">COHA_004625</name>
</gene>
<name>A0AAD5H2H5_9CHLO</name>
<dbReference type="PANTHER" id="PTHR34348:SF1">
    <property type="entry name" value="SURFEIT LOCUS PROTEIN 2"/>
    <property type="match status" value="1"/>
</dbReference>
<evidence type="ECO:0000313" key="2">
    <source>
        <dbReference type="EMBL" id="KAI7841759.1"/>
    </source>
</evidence>
<keyword evidence="3" id="KW-1185">Reference proteome</keyword>
<dbReference type="Proteomes" id="UP001205105">
    <property type="component" value="Unassembled WGS sequence"/>
</dbReference>
<evidence type="ECO:0000256" key="1">
    <source>
        <dbReference type="SAM" id="MobiDB-lite"/>
    </source>
</evidence>
<organism evidence="2 3">
    <name type="scientific">Chlorella ohadii</name>
    <dbReference type="NCBI Taxonomy" id="2649997"/>
    <lineage>
        <taxon>Eukaryota</taxon>
        <taxon>Viridiplantae</taxon>
        <taxon>Chlorophyta</taxon>
        <taxon>core chlorophytes</taxon>
        <taxon>Trebouxiophyceae</taxon>
        <taxon>Chlorellales</taxon>
        <taxon>Chlorellaceae</taxon>
        <taxon>Chlorella clade</taxon>
        <taxon>Chlorella</taxon>
    </lineage>
</organism>
<comment type="caution">
    <text evidence="2">The sequence shown here is derived from an EMBL/GenBank/DDBJ whole genome shotgun (WGS) entry which is preliminary data.</text>
</comment>
<feature type="compositionally biased region" description="Low complexity" evidence="1">
    <location>
        <begin position="167"/>
        <end position="191"/>
    </location>
</feature>
<dbReference type="Pfam" id="PF05477">
    <property type="entry name" value="SURF2"/>
    <property type="match status" value="1"/>
</dbReference>
<feature type="compositionally biased region" description="Basic residues" evidence="1">
    <location>
        <begin position="262"/>
        <end position="272"/>
    </location>
</feature>
<feature type="region of interest" description="Disordered" evidence="1">
    <location>
        <begin position="120"/>
        <end position="147"/>
    </location>
</feature>
<evidence type="ECO:0008006" key="4">
    <source>
        <dbReference type="Google" id="ProtNLM"/>
    </source>
</evidence>
<feature type="compositionally biased region" description="Acidic residues" evidence="1">
    <location>
        <begin position="120"/>
        <end position="138"/>
    </location>
</feature>
<dbReference type="PANTHER" id="PTHR34348">
    <property type="entry name" value="SURFEIT LOCUS PROTEIN 2"/>
    <property type="match status" value="1"/>
</dbReference>
<evidence type="ECO:0000313" key="3">
    <source>
        <dbReference type="Proteomes" id="UP001205105"/>
    </source>
</evidence>
<protein>
    <recommendedName>
        <fullName evidence="4">Surfeit locus 2</fullName>
    </recommendedName>
</protein>
<dbReference type="AlphaFoldDB" id="A0AAD5H2H5"/>
<feature type="compositionally biased region" description="Low complexity" evidence="1">
    <location>
        <begin position="239"/>
        <end position="261"/>
    </location>
</feature>
<reference evidence="2" key="1">
    <citation type="submission" date="2020-11" db="EMBL/GenBank/DDBJ databases">
        <title>Chlorella ohadii genome sequencing and assembly.</title>
        <authorList>
            <person name="Murik O."/>
            <person name="Treves H."/>
            <person name="Kedem I."/>
            <person name="Shotland Y."/>
            <person name="Kaplan A."/>
        </authorList>
    </citation>
    <scope>NUCLEOTIDE SEQUENCE</scope>
    <source>
        <strain evidence="2">1</strain>
    </source>
</reference>
<feature type="compositionally biased region" description="Low complexity" evidence="1">
    <location>
        <begin position="201"/>
        <end position="213"/>
    </location>
</feature>
<accession>A0AAD5H2H5</accession>
<dbReference type="InterPro" id="IPR008833">
    <property type="entry name" value="Surf2"/>
</dbReference>
<feature type="region of interest" description="Disordered" evidence="1">
    <location>
        <begin position="161"/>
        <end position="272"/>
    </location>
</feature>
<proteinExistence type="predicted"/>
<dbReference type="EMBL" id="JADXDR010000060">
    <property type="protein sequence ID" value="KAI7841759.1"/>
    <property type="molecule type" value="Genomic_DNA"/>
</dbReference>
<sequence>MSFPAEVQQLLDAQPPGRFSVTAEGKVKCELNGHTFPARIDALQAFLNGKKYAKLVAAADLDAQLAKYEPFIVKSKNLPCMLFCALTGELLNARLHEVKHHLKGKKFARAKERFQADEQELLEEPEVEGDDMEEDGPEGSDGPGFWVPDEVLQEYEMGDAEAEAGDEAAAAGAAVAGAGSEDEQQPAAAAAKDSKGKGSKGKAAAKQQQQPQDKPQRQRKGKGSGGAAAENGGAKGGSKKQQQQQQAAGGGKQQTAAAGKGKAPKAKKARTG</sequence>